<evidence type="ECO:0000259" key="6">
    <source>
        <dbReference type="PROSITE" id="PS50011"/>
    </source>
</evidence>
<keyword evidence="4" id="KW-0067">ATP-binding</keyword>
<dbReference type="PANTHER" id="PTHR43289">
    <property type="entry name" value="MITOGEN-ACTIVATED PROTEIN KINASE KINASE KINASE 20-RELATED"/>
    <property type="match status" value="1"/>
</dbReference>
<dbReference type="InterPro" id="IPR008271">
    <property type="entry name" value="Ser/Thr_kinase_AS"/>
</dbReference>
<dbReference type="Gene3D" id="3.60.40.10">
    <property type="entry name" value="PPM-type phosphatase domain"/>
    <property type="match status" value="1"/>
</dbReference>
<dbReference type="Gene3D" id="1.10.510.10">
    <property type="entry name" value="Transferase(Phosphotransferase) domain 1"/>
    <property type="match status" value="1"/>
</dbReference>
<evidence type="ECO:0000256" key="5">
    <source>
        <dbReference type="SAM" id="Phobius"/>
    </source>
</evidence>
<keyword evidence="5" id="KW-0812">Transmembrane</keyword>
<evidence type="ECO:0000256" key="1">
    <source>
        <dbReference type="ARBA" id="ARBA00022679"/>
    </source>
</evidence>
<evidence type="ECO:0000256" key="2">
    <source>
        <dbReference type="ARBA" id="ARBA00022741"/>
    </source>
</evidence>
<gene>
    <name evidence="7" type="ORF">GCM10010909_16860</name>
</gene>
<reference evidence="8" key="1">
    <citation type="journal article" date="2019" name="Int. J. Syst. Evol. Microbiol.">
        <title>The Global Catalogue of Microorganisms (GCM) 10K type strain sequencing project: providing services to taxonomists for standard genome sequencing and annotation.</title>
        <authorList>
            <consortium name="The Broad Institute Genomics Platform"/>
            <consortium name="The Broad Institute Genome Sequencing Center for Infectious Disease"/>
            <person name="Wu L."/>
            <person name="Ma J."/>
        </authorList>
    </citation>
    <scope>NUCLEOTIDE SEQUENCE [LARGE SCALE GENOMIC DNA]</scope>
    <source>
        <strain evidence="8">NBRC 112502</strain>
    </source>
</reference>
<feature type="domain" description="Protein kinase" evidence="6">
    <location>
        <begin position="271"/>
        <end position="521"/>
    </location>
</feature>
<dbReference type="PROSITE" id="PS00108">
    <property type="entry name" value="PROTEIN_KINASE_ST"/>
    <property type="match status" value="1"/>
</dbReference>
<dbReference type="Proteomes" id="UP001156641">
    <property type="component" value="Unassembled WGS sequence"/>
</dbReference>
<keyword evidence="2" id="KW-0547">Nucleotide-binding</keyword>
<evidence type="ECO:0000313" key="8">
    <source>
        <dbReference type="Proteomes" id="UP001156641"/>
    </source>
</evidence>
<dbReference type="SUPFAM" id="SSF56112">
    <property type="entry name" value="Protein kinase-like (PK-like)"/>
    <property type="match status" value="1"/>
</dbReference>
<name>A0ABQ6A6S8_9PROT</name>
<protein>
    <submittedName>
        <fullName evidence="7">Serine/threonine protein kinase</fullName>
    </submittedName>
</protein>
<keyword evidence="7" id="KW-0723">Serine/threonine-protein kinase</keyword>
<dbReference type="PANTHER" id="PTHR43289:SF34">
    <property type="entry name" value="SERINE_THREONINE-PROTEIN KINASE YBDM-RELATED"/>
    <property type="match status" value="1"/>
</dbReference>
<dbReference type="InterPro" id="IPR036457">
    <property type="entry name" value="PPM-type-like_dom_sf"/>
</dbReference>
<proteinExistence type="predicted"/>
<keyword evidence="1" id="KW-0808">Transferase</keyword>
<dbReference type="InterPro" id="IPR000719">
    <property type="entry name" value="Prot_kinase_dom"/>
</dbReference>
<feature type="transmembrane region" description="Helical" evidence="5">
    <location>
        <begin position="540"/>
        <end position="559"/>
    </location>
</feature>
<accession>A0ABQ6A6S8</accession>
<dbReference type="SMART" id="SM00220">
    <property type="entry name" value="S_TKc"/>
    <property type="match status" value="1"/>
</dbReference>
<dbReference type="InterPro" id="IPR011009">
    <property type="entry name" value="Kinase-like_dom_sf"/>
</dbReference>
<keyword evidence="5" id="KW-1133">Transmembrane helix</keyword>
<dbReference type="SUPFAM" id="SSF81606">
    <property type="entry name" value="PP2C-like"/>
    <property type="match status" value="1"/>
</dbReference>
<evidence type="ECO:0000256" key="4">
    <source>
        <dbReference type="ARBA" id="ARBA00022840"/>
    </source>
</evidence>
<dbReference type="GO" id="GO:0004674">
    <property type="term" value="F:protein serine/threonine kinase activity"/>
    <property type="evidence" value="ECO:0007669"/>
    <property type="project" value="UniProtKB-KW"/>
</dbReference>
<dbReference type="CDD" id="cd14014">
    <property type="entry name" value="STKc_PknB_like"/>
    <property type="match status" value="1"/>
</dbReference>
<keyword evidence="8" id="KW-1185">Reference proteome</keyword>
<dbReference type="PROSITE" id="PS50011">
    <property type="entry name" value="PROTEIN_KINASE_DOM"/>
    <property type="match status" value="1"/>
</dbReference>
<dbReference type="Pfam" id="PF00069">
    <property type="entry name" value="Pkinase"/>
    <property type="match status" value="1"/>
</dbReference>
<sequence length="563" mass="60728">MTEAVVSGGGWRIAAGFAATRAPGGSCHFYAVYEGAAFGQEERGILAALASAHPPPQQPGNAASAQLTVHSLAEGYFGAPRTLSAPRAASRALIAINGWLCSQRRTDSIRPPAPVSLSAVLFHQRHIGLAQIGACRLFRYRGQSLTPLMRDYAPPDGAVFARRAIGLEDEFIAEFAEEEAQPADRYILVAGAGDETDSLLQARLSPPLATASPDPAALAQSLLAAIITSSDDDKALMVLDIILTPPAGQPQPLTHLPLRPEPREGDVWDSFVLGKTLYRGRYTMLKAAYDTVGQREVALKIPLPAMLQDEIFAAGFMREAWIGTTVRGNTLAQYLDIPPERRSSLYLVMPLYKGETLEARLHRAPPVSLPEGLGIAMKLCEAVQDLAAIQIVHRDIKPDNIMLLAQTNEIRLLDLGLAYLPGIDTADAPKPGGTIRYMAPELLHGTAANARTEVYALGVTIYRMFTGGAFPFGQREATPLARLRPDLPPFLGACLARALAPKPAERYADAGELARTLQTGLITAPEPPPKPRRTLPFTPLHIWQGLALLFAIGFFFLLLRGLK</sequence>
<evidence type="ECO:0000313" key="7">
    <source>
        <dbReference type="EMBL" id="GLR67005.1"/>
    </source>
</evidence>
<dbReference type="RefSeq" id="WP_284257712.1">
    <property type="nucleotide sequence ID" value="NZ_BSOS01000047.1"/>
</dbReference>
<keyword evidence="3 7" id="KW-0418">Kinase</keyword>
<organism evidence="7 8">
    <name type="scientific">Acidocella aquatica</name>
    <dbReference type="NCBI Taxonomy" id="1922313"/>
    <lineage>
        <taxon>Bacteria</taxon>
        <taxon>Pseudomonadati</taxon>
        <taxon>Pseudomonadota</taxon>
        <taxon>Alphaproteobacteria</taxon>
        <taxon>Acetobacterales</taxon>
        <taxon>Acidocellaceae</taxon>
        <taxon>Acidocella</taxon>
    </lineage>
</organism>
<comment type="caution">
    <text evidence="7">The sequence shown here is derived from an EMBL/GenBank/DDBJ whole genome shotgun (WGS) entry which is preliminary data.</text>
</comment>
<dbReference type="EMBL" id="BSOS01000047">
    <property type="protein sequence ID" value="GLR67005.1"/>
    <property type="molecule type" value="Genomic_DNA"/>
</dbReference>
<keyword evidence="5" id="KW-0472">Membrane</keyword>
<evidence type="ECO:0000256" key="3">
    <source>
        <dbReference type="ARBA" id="ARBA00022777"/>
    </source>
</evidence>